<evidence type="ECO:0000313" key="2">
    <source>
        <dbReference type="EMBL" id="MBB6144914.1"/>
    </source>
</evidence>
<reference evidence="2 3" key="1">
    <citation type="submission" date="2020-08" db="EMBL/GenBank/DDBJ databases">
        <title>Genomic Encyclopedia of Type Strains, Phase IV (KMG-IV): sequencing the most valuable type-strain genomes for metagenomic binning, comparative biology and taxonomic classification.</title>
        <authorList>
            <person name="Goeker M."/>
        </authorList>
    </citation>
    <scope>NUCLEOTIDE SEQUENCE [LARGE SCALE GENOMIC DNA]</scope>
    <source>
        <strain evidence="2 3">DSM 103733</strain>
    </source>
</reference>
<proteinExistence type="predicted"/>
<feature type="transmembrane region" description="Helical" evidence="1">
    <location>
        <begin position="20"/>
        <end position="39"/>
    </location>
</feature>
<comment type="caution">
    <text evidence="2">The sequence shown here is derived from an EMBL/GenBank/DDBJ whole genome shotgun (WGS) entry which is preliminary data.</text>
</comment>
<keyword evidence="1" id="KW-0812">Transmembrane</keyword>
<sequence length="329" mass="35156">MAQSNTSQQTGDTQLDLSKVATAVTVSAAVAYATGALAINTYLYELGITDFSFAKPKLILTGILVLATFLLLAFSPMFFAWRVAGSRKIGTRTLPTFWKIAPWTLTPIVLLVAASASLCFKDPTGLGQITVWAVSKRMGTRTLPKEFLGTLVVAAGIYSPVCIATLSAFWSKRAFVRMQQDAGRSATGVQIVSFAVAVTCTITSFIAYVYLFTLTFYPAVPQAFGGGQPYFESLVVSKDAGCEFQQLGVPFINAQQTITSPLPVLHESDILFAVWLKGSAGEIENGMKSGLGKGHFVVVQLDKTKINATRAYSFGEDAPTLASPPAACD</sequence>
<feature type="transmembrane region" description="Helical" evidence="1">
    <location>
        <begin position="59"/>
        <end position="79"/>
    </location>
</feature>
<dbReference type="Proteomes" id="UP000538666">
    <property type="component" value="Unassembled WGS sequence"/>
</dbReference>
<gene>
    <name evidence="2" type="ORF">HNQ77_002870</name>
</gene>
<dbReference type="RefSeq" id="WP_050059538.1">
    <property type="nucleotide sequence ID" value="NZ_JACHEK010000005.1"/>
</dbReference>
<keyword evidence="3" id="KW-1185">Reference proteome</keyword>
<feature type="transmembrane region" description="Helical" evidence="1">
    <location>
        <begin position="100"/>
        <end position="118"/>
    </location>
</feature>
<keyword evidence="1" id="KW-1133">Transmembrane helix</keyword>
<evidence type="ECO:0000256" key="1">
    <source>
        <dbReference type="SAM" id="Phobius"/>
    </source>
</evidence>
<feature type="transmembrane region" description="Helical" evidence="1">
    <location>
        <begin position="147"/>
        <end position="170"/>
    </location>
</feature>
<protein>
    <submittedName>
        <fullName evidence="2">Uncharacterized protein</fullName>
    </submittedName>
</protein>
<accession>A0A841K3T8</accession>
<feature type="transmembrane region" description="Helical" evidence="1">
    <location>
        <begin position="191"/>
        <end position="211"/>
    </location>
</feature>
<keyword evidence="1" id="KW-0472">Membrane</keyword>
<evidence type="ECO:0000313" key="3">
    <source>
        <dbReference type="Proteomes" id="UP000538666"/>
    </source>
</evidence>
<dbReference type="AlphaFoldDB" id="A0A841K3T8"/>
<dbReference type="EMBL" id="JACHEK010000005">
    <property type="protein sequence ID" value="MBB6144914.1"/>
    <property type="molecule type" value="Genomic_DNA"/>
</dbReference>
<organism evidence="2 3">
    <name type="scientific">Silvibacterium bohemicum</name>
    <dbReference type="NCBI Taxonomy" id="1577686"/>
    <lineage>
        <taxon>Bacteria</taxon>
        <taxon>Pseudomonadati</taxon>
        <taxon>Acidobacteriota</taxon>
        <taxon>Terriglobia</taxon>
        <taxon>Terriglobales</taxon>
        <taxon>Acidobacteriaceae</taxon>
        <taxon>Silvibacterium</taxon>
    </lineage>
</organism>
<name>A0A841K3T8_9BACT</name>